<dbReference type="InterPro" id="IPR000157">
    <property type="entry name" value="TIR_dom"/>
</dbReference>
<keyword evidence="2" id="KW-0675">Receptor</keyword>
<feature type="domain" description="SEFIR" evidence="1">
    <location>
        <begin position="4"/>
        <end position="116"/>
    </location>
</feature>
<protein>
    <submittedName>
        <fullName evidence="2">Toll/interleukin-1 receptor domain-containing protein</fullName>
    </submittedName>
</protein>
<dbReference type="InterPro" id="IPR013568">
    <property type="entry name" value="SEFIR_dom"/>
</dbReference>
<gene>
    <name evidence="2" type="ORF">ACFP90_27680</name>
</gene>
<organism evidence="2 3">
    <name type="scientific">Deinococcus multiflagellatus</name>
    <dbReference type="NCBI Taxonomy" id="1656887"/>
    <lineage>
        <taxon>Bacteria</taxon>
        <taxon>Thermotogati</taxon>
        <taxon>Deinococcota</taxon>
        <taxon>Deinococci</taxon>
        <taxon>Deinococcales</taxon>
        <taxon>Deinococcaceae</taxon>
        <taxon>Deinococcus</taxon>
    </lineage>
</organism>
<evidence type="ECO:0000313" key="2">
    <source>
        <dbReference type="EMBL" id="MFC6663777.1"/>
    </source>
</evidence>
<accession>A0ABW1ZTR5</accession>
<name>A0ABW1ZTR5_9DEIO</name>
<reference evidence="3" key="1">
    <citation type="journal article" date="2019" name="Int. J. Syst. Evol. Microbiol.">
        <title>The Global Catalogue of Microorganisms (GCM) 10K type strain sequencing project: providing services to taxonomists for standard genome sequencing and annotation.</title>
        <authorList>
            <consortium name="The Broad Institute Genomics Platform"/>
            <consortium name="The Broad Institute Genome Sequencing Center for Infectious Disease"/>
            <person name="Wu L."/>
            <person name="Ma J."/>
        </authorList>
    </citation>
    <scope>NUCLEOTIDE SEQUENCE [LARGE SCALE GENOMIC DNA]</scope>
    <source>
        <strain evidence="3">CCUG 63830</strain>
    </source>
</reference>
<sequence length="116" mass="13205">MSAEKRVSIAYAWDTPEYQLRVKKLAAALEANGIEVRFDQWDAEPGQSLNYFMERLMLDEQLNNVLLLLSPIYKIKADQALGGVGRETQYARDKIMRDVKQTRFIPVLFAVVSPAA</sequence>
<keyword evidence="3" id="KW-1185">Reference proteome</keyword>
<dbReference type="EMBL" id="JBHSWB010000004">
    <property type="protein sequence ID" value="MFC6663777.1"/>
    <property type="molecule type" value="Genomic_DNA"/>
</dbReference>
<dbReference type="Proteomes" id="UP001596317">
    <property type="component" value="Unassembled WGS sequence"/>
</dbReference>
<dbReference type="Pfam" id="PF13676">
    <property type="entry name" value="TIR_2"/>
    <property type="match status" value="1"/>
</dbReference>
<dbReference type="PROSITE" id="PS51534">
    <property type="entry name" value="SEFIR"/>
    <property type="match status" value="1"/>
</dbReference>
<evidence type="ECO:0000313" key="3">
    <source>
        <dbReference type="Proteomes" id="UP001596317"/>
    </source>
</evidence>
<proteinExistence type="predicted"/>
<dbReference type="InterPro" id="IPR035897">
    <property type="entry name" value="Toll_tir_struct_dom_sf"/>
</dbReference>
<evidence type="ECO:0000259" key="1">
    <source>
        <dbReference type="PROSITE" id="PS51534"/>
    </source>
</evidence>
<dbReference type="RefSeq" id="WP_380059361.1">
    <property type="nucleotide sequence ID" value="NZ_JBHSWB010000004.1"/>
</dbReference>
<dbReference type="Gene3D" id="3.40.50.10140">
    <property type="entry name" value="Toll/interleukin-1 receptor homology (TIR) domain"/>
    <property type="match status" value="1"/>
</dbReference>
<comment type="caution">
    <text evidence="2">The sequence shown here is derived from an EMBL/GenBank/DDBJ whole genome shotgun (WGS) entry which is preliminary data.</text>
</comment>